<organism evidence="2 3">
    <name type="scientific">Drosophila albomicans</name>
    <name type="common">Fruit fly</name>
    <dbReference type="NCBI Taxonomy" id="7291"/>
    <lineage>
        <taxon>Eukaryota</taxon>
        <taxon>Metazoa</taxon>
        <taxon>Ecdysozoa</taxon>
        <taxon>Arthropoda</taxon>
        <taxon>Hexapoda</taxon>
        <taxon>Insecta</taxon>
        <taxon>Pterygota</taxon>
        <taxon>Neoptera</taxon>
        <taxon>Endopterygota</taxon>
        <taxon>Diptera</taxon>
        <taxon>Brachycera</taxon>
        <taxon>Muscomorpha</taxon>
        <taxon>Ephydroidea</taxon>
        <taxon>Drosophilidae</taxon>
        <taxon>Drosophila</taxon>
    </lineage>
</organism>
<keyword evidence="1" id="KW-0472">Membrane</keyword>
<dbReference type="OrthoDB" id="8056972at2759"/>
<keyword evidence="1" id="KW-1133">Transmembrane helix</keyword>
<evidence type="ECO:0000256" key="1">
    <source>
        <dbReference type="SAM" id="Phobius"/>
    </source>
</evidence>
<feature type="transmembrane region" description="Helical" evidence="1">
    <location>
        <begin position="55"/>
        <end position="86"/>
    </location>
</feature>
<dbReference type="AlphaFoldDB" id="A0A6P8XW33"/>
<name>A0A6P8XW33_DROAB</name>
<dbReference type="RefSeq" id="XP_034117598.1">
    <property type="nucleotide sequence ID" value="XM_034261707.2"/>
</dbReference>
<accession>A0A6P8XW33</accession>
<keyword evidence="2" id="KW-1185">Reference proteome</keyword>
<evidence type="ECO:0000313" key="3">
    <source>
        <dbReference type="RefSeq" id="XP_034117598.1"/>
    </source>
</evidence>
<dbReference type="Proteomes" id="UP000515160">
    <property type="component" value="Chromosome 2R"/>
</dbReference>
<feature type="transmembrane region" description="Helical" evidence="1">
    <location>
        <begin position="12"/>
        <end position="30"/>
    </location>
</feature>
<gene>
    <name evidence="3" type="primary">LOC117576701</name>
</gene>
<feature type="transmembrane region" description="Helical" evidence="1">
    <location>
        <begin position="98"/>
        <end position="118"/>
    </location>
</feature>
<protein>
    <submittedName>
        <fullName evidence="3">Uncharacterized protein LOC117576701 isoform X1</fullName>
    </submittedName>
</protein>
<feature type="transmembrane region" description="Helical" evidence="1">
    <location>
        <begin position="130"/>
        <end position="153"/>
    </location>
</feature>
<evidence type="ECO:0000313" key="2">
    <source>
        <dbReference type="Proteomes" id="UP000515160"/>
    </source>
</evidence>
<proteinExistence type="predicted"/>
<keyword evidence="1" id="KW-0812">Transmembrane</keyword>
<sequence length="196" mass="22479">MPERMSYFKLKIIFVNIIAILYKATALNVHRLHSDLREVKVVVNTSKQEIWIRQLFIFLISTLLLMRFLMCFVGLASNIIAIYPLLTNSQPELLMPSIIVQILDNVALNIYEIVLGYASLKYLHPESFAVFLVFLTKLIVKTSCCVSALNLYAEKHHQLTTESGTLDSESNEEFEIDQQHFMTNPIAESETNLSEH</sequence>
<dbReference type="GeneID" id="117576701"/>
<reference evidence="3" key="1">
    <citation type="submission" date="2025-08" db="UniProtKB">
        <authorList>
            <consortium name="RefSeq"/>
        </authorList>
    </citation>
    <scope>IDENTIFICATION</scope>
    <source>
        <strain evidence="3">15112-1751.03</strain>
        <tissue evidence="3">Whole Adult</tissue>
    </source>
</reference>